<dbReference type="RefSeq" id="WP_289214442.1">
    <property type="nucleotide sequence ID" value="NZ_JAPVRC010000001.1"/>
</dbReference>
<proteinExistence type="predicted"/>
<name>A0ABW2K2B7_9BACI</name>
<dbReference type="Proteomes" id="UP001596494">
    <property type="component" value="Unassembled WGS sequence"/>
</dbReference>
<dbReference type="EMBL" id="JBHTBY010000006">
    <property type="protein sequence ID" value="MFC7320863.1"/>
    <property type="molecule type" value="Genomic_DNA"/>
</dbReference>
<reference evidence="2" key="1">
    <citation type="journal article" date="2019" name="Int. J. Syst. Evol. Microbiol.">
        <title>The Global Catalogue of Microorganisms (GCM) 10K type strain sequencing project: providing services to taxonomists for standard genome sequencing and annotation.</title>
        <authorList>
            <consortium name="The Broad Institute Genomics Platform"/>
            <consortium name="The Broad Institute Genome Sequencing Center for Infectious Disease"/>
            <person name="Wu L."/>
            <person name="Ma J."/>
        </authorList>
    </citation>
    <scope>NUCLEOTIDE SEQUENCE [LARGE SCALE GENOMIC DNA]</scope>
    <source>
        <strain evidence="2">CCUG 73951</strain>
    </source>
</reference>
<keyword evidence="2" id="KW-1185">Reference proteome</keyword>
<accession>A0ABW2K2B7</accession>
<protein>
    <submittedName>
        <fullName evidence="1">YqzE family protein</fullName>
    </submittedName>
</protein>
<dbReference type="InterPro" id="IPR025622">
    <property type="entry name" value="YqzE"/>
</dbReference>
<sequence>MKKSEYAQYLTEEMMKHMHMTKEEKLEKKHSKPSKKSSSYWFGVVPFALRMLRKKRKK</sequence>
<evidence type="ECO:0000313" key="1">
    <source>
        <dbReference type="EMBL" id="MFC7320863.1"/>
    </source>
</evidence>
<comment type="caution">
    <text evidence="1">The sequence shown here is derived from an EMBL/GenBank/DDBJ whole genome shotgun (WGS) entry which is preliminary data.</text>
</comment>
<dbReference type="Pfam" id="PF14038">
    <property type="entry name" value="YqzE"/>
    <property type="match status" value="1"/>
</dbReference>
<organism evidence="1 2">
    <name type="scientific">Halobacillus campisalis</name>
    <dbReference type="NCBI Taxonomy" id="435909"/>
    <lineage>
        <taxon>Bacteria</taxon>
        <taxon>Bacillati</taxon>
        <taxon>Bacillota</taxon>
        <taxon>Bacilli</taxon>
        <taxon>Bacillales</taxon>
        <taxon>Bacillaceae</taxon>
        <taxon>Halobacillus</taxon>
    </lineage>
</organism>
<evidence type="ECO:0000313" key="2">
    <source>
        <dbReference type="Proteomes" id="UP001596494"/>
    </source>
</evidence>
<gene>
    <name evidence="1" type="ORF">ACFQMN_08205</name>
</gene>